<dbReference type="Gene3D" id="2.60.120.290">
    <property type="entry name" value="Spermadhesin, CUB domain"/>
    <property type="match status" value="2"/>
</dbReference>
<evidence type="ECO:0000256" key="1">
    <source>
        <dbReference type="ARBA" id="ARBA00022737"/>
    </source>
</evidence>
<dbReference type="SMART" id="SM00042">
    <property type="entry name" value="CUB"/>
    <property type="match status" value="1"/>
</dbReference>
<reference evidence="6" key="1">
    <citation type="submission" date="2019-05" db="EMBL/GenBank/DDBJ databases">
        <title>Annotation for the trematode Fasciolopsis buski.</title>
        <authorList>
            <person name="Choi Y.-J."/>
        </authorList>
    </citation>
    <scope>NUCLEOTIDE SEQUENCE</scope>
    <source>
        <strain evidence="6">HT</strain>
        <tissue evidence="6">Whole worm</tissue>
    </source>
</reference>
<dbReference type="SUPFAM" id="SSF49854">
    <property type="entry name" value="Spermadhesin, CUB domain"/>
    <property type="match status" value="2"/>
</dbReference>
<evidence type="ECO:0000259" key="5">
    <source>
        <dbReference type="PROSITE" id="PS01180"/>
    </source>
</evidence>
<dbReference type="InterPro" id="IPR035914">
    <property type="entry name" value="Sperma_CUB_dom_sf"/>
</dbReference>
<evidence type="ECO:0000256" key="4">
    <source>
        <dbReference type="SAM" id="MobiDB-lite"/>
    </source>
</evidence>
<dbReference type="Proteomes" id="UP000728185">
    <property type="component" value="Unassembled WGS sequence"/>
</dbReference>
<sequence length="666" mass="75429">HTDHSRTKGGSVGPVHSNPTFHAPKSHASEVGQKVDVLRSRKSPTHRPPNKEECISDQFNYAILRGCLCYLFQSTGLSNGSFVSPQLEFLNMEQTTCLLFTFVGDLNEIVRLEFTQFLLDPKEPPRKNSADCRSYIRVFDSLGRAELNQNDQESFRFCGSERTLPQRVYYSAGRVLILEIHLDVGYSSPIDIRGRFQFESKGTSRENHGAKQWYSLLCNTAKENDRIEIRDLEPTVQFTKKIFLDQSTKDKLNAIKPVAVVCGRVSETHIVSDGTGVTVRFIANEPENWGGRVGFRGRFEFIGPHDSHVFSSQTRLITRQFESKDPVADQSSQTVGNIKQPIERHIKLQPNRMSAIIESPNYPRPYPENLQMLYIFHIPIKMRLGIKFFDFYLDDEDKADCDSSLADRLEVYDGAYPKAKRTLVFCGKHMPEIPSRKAKSTNELVSDNRMLTLRFVTDALRLGSERGFVISYTYSSSDTQHVSDAQMTNPNQIGTGKQISAQTEGLNSRVKLFLYSENLRCQSPVSVELVNYRPTSTQSEQEFKDMDDLLREESYGSRHHPAILPSHAEYPSPEIHGSGEKIPPGFAHSNLEPRLEPSDPVRLCADESVRQSPAALGFMSGNVPELDVVLRLDTPVFDEQGKSRLWSQLSDYLDLGYDIQYKFVTG</sequence>
<keyword evidence="7" id="KW-1185">Reference proteome</keyword>
<proteinExistence type="predicted"/>
<dbReference type="EMBL" id="LUCM01002098">
    <property type="protein sequence ID" value="KAA0197878.1"/>
    <property type="molecule type" value="Genomic_DNA"/>
</dbReference>
<gene>
    <name evidence="6" type="ORF">FBUS_00048</name>
</gene>
<feature type="non-terminal residue" evidence="6">
    <location>
        <position position="1"/>
    </location>
</feature>
<dbReference type="InterPro" id="IPR000859">
    <property type="entry name" value="CUB_dom"/>
</dbReference>
<dbReference type="AlphaFoldDB" id="A0A8E0VMQ5"/>
<evidence type="ECO:0000256" key="3">
    <source>
        <dbReference type="PROSITE-ProRule" id="PRU00059"/>
    </source>
</evidence>
<keyword evidence="1" id="KW-0677">Repeat</keyword>
<protein>
    <recommendedName>
        <fullName evidence="5">CUB domain-containing protein</fullName>
    </recommendedName>
</protein>
<dbReference type="PROSITE" id="PS01180">
    <property type="entry name" value="CUB"/>
    <property type="match status" value="1"/>
</dbReference>
<keyword evidence="2" id="KW-1015">Disulfide bond</keyword>
<feature type="region of interest" description="Disordered" evidence="4">
    <location>
        <begin position="1"/>
        <end position="34"/>
    </location>
</feature>
<dbReference type="PANTHER" id="PTHR24251">
    <property type="entry name" value="OVOCHYMASE-RELATED"/>
    <property type="match status" value="1"/>
</dbReference>
<evidence type="ECO:0000256" key="2">
    <source>
        <dbReference type="ARBA" id="ARBA00023157"/>
    </source>
</evidence>
<accession>A0A8E0VMQ5</accession>
<feature type="domain" description="CUB" evidence="5">
    <location>
        <begin position="334"/>
        <end position="475"/>
    </location>
</feature>
<dbReference type="OrthoDB" id="6369184at2759"/>
<organism evidence="6 7">
    <name type="scientific">Fasciolopsis buskii</name>
    <dbReference type="NCBI Taxonomy" id="27845"/>
    <lineage>
        <taxon>Eukaryota</taxon>
        <taxon>Metazoa</taxon>
        <taxon>Spiralia</taxon>
        <taxon>Lophotrochozoa</taxon>
        <taxon>Platyhelminthes</taxon>
        <taxon>Trematoda</taxon>
        <taxon>Digenea</taxon>
        <taxon>Plagiorchiida</taxon>
        <taxon>Echinostomata</taxon>
        <taxon>Echinostomatoidea</taxon>
        <taxon>Fasciolidae</taxon>
        <taxon>Fasciolopsis</taxon>
    </lineage>
</organism>
<name>A0A8E0VMQ5_9TREM</name>
<comment type="caution">
    <text evidence="3">Lacks conserved residue(s) required for the propagation of feature annotation.</text>
</comment>
<evidence type="ECO:0000313" key="7">
    <source>
        <dbReference type="Proteomes" id="UP000728185"/>
    </source>
</evidence>
<comment type="caution">
    <text evidence="6">The sequence shown here is derived from an EMBL/GenBank/DDBJ whole genome shotgun (WGS) entry which is preliminary data.</text>
</comment>
<evidence type="ECO:0000313" key="6">
    <source>
        <dbReference type="EMBL" id="KAA0197878.1"/>
    </source>
</evidence>
<dbReference type="Pfam" id="PF00431">
    <property type="entry name" value="CUB"/>
    <property type="match status" value="1"/>
</dbReference>
<dbReference type="CDD" id="cd00041">
    <property type="entry name" value="CUB"/>
    <property type="match status" value="1"/>
</dbReference>